<reference evidence="1" key="1">
    <citation type="submission" date="2020-03" db="EMBL/GenBank/DDBJ databases">
        <title>The deep terrestrial virosphere.</title>
        <authorList>
            <person name="Holmfeldt K."/>
            <person name="Nilsson E."/>
            <person name="Simone D."/>
            <person name="Lopez-Fernandez M."/>
            <person name="Wu X."/>
            <person name="de Brujin I."/>
            <person name="Lundin D."/>
            <person name="Andersson A."/>
            <person name="Bertilsson S."/>
            <person name="Dopson M."/>
        </authorList>
    </citation>
    <scope>NUCLEOTIDE SEQUENCE</scope>
    <source>
        <strain evidence="1">MM415B02490</strain>
    </source>
</reference>
<accession>A0A6M3L9U3</accession>
<dbReference type="EMBL" id="MT142873">
    <property type="protein sequence ID" value="QJA89858.1"/>
    <property type="molecule type" value="Genomic_DNA"/>
</dbReference>
<protein>
    <submittedName>
        <fullName evidence="1">Uncharacterized protein</fullName>
    </submittedName>
</protein>
<gene>
    <name evidence="1" type="ORF">MM415B02490_0010</name>
</gene>
<dbReference type="AlphaFoldDB" id="A0A6M3L9U3"/>
<name>A0A6M3L9U3_9ZZZZ</name>
<evidence type="ECO:0000313" key="1">
    <source>
        <dbReference type="EMBL" id="QJA89858.1"/>
    </source>
</evidence>
<organism evidence="1">
    <name type="scientific">viral metagenome</name>
    <dbReference type="NCBI Taxonomy" id="1070528"/>
    <lineage>
        <taxon>unclassified sequences</taxon>
        <taxon>metagenomes</taxon>
        <taxon>organismal metagenomes</taxon>
    </lineage>
</organism>
<sequence length="113" mass="12259">MTATITPAYTKQSWEQETIKINWSERSESLVRDGYAISATAITISDSTGTSMNATMLEGVPTYSGTNVFFTVKAGTDGQSYNCRVQVTLTLAGYDNQQQEGDLLITVTDESAI</sequence>
<proteinExistence type="predicted"/>